<dbReference type="GO" id="GO:0005829">
    <property type="term" value="C:cytosol"/>
    <property type="evidence" value="ECO:0007669"/>
    <property type="project" value="TreeGrafter"/>
</dbReference>
<organism evidence="3">
    <name type="scientific">uncultured marine bacterium MedDCM-OCT-S04-C385</name>
    <dbReference type="NCBI Taxonomy" id="743055"/>
    <lineage>
        <taxon>Bacteria</taxon>
        <taxon>environmental samples</taxon>
    </lineage>
</organism>
<reference evidence="3" key="1">
    <citation type="journal article" date="2010" name="ISME J.">
        <title>Metagenome of the Mediterranean deep chlorophyll maximum studied by direct and fosmid library 454 pyrosequencing.</title>
        <authorList>
            <person name="Ghai R."/>
            <person name="Martin-Cuadrado A.B."/>
            <person name="Molto A.G."/>
            <person name="Heredia I.G."/>
            <person name="Cabrera R."/>
            <person name="Martin J."/>
            <person name="Verdu M."/>
            <person name="Deschamps P."/>
            <person name="Moreira D."/>
            <person name="Lopez-Garcia P."/>
            <person name="Mira A."/>
            <person name="Rodriguez-Valera F."/>
        </authorList>
    </citation>
    <scope>NUCLEOTIDE SEQUENCE</scope>
</reference>
<evidence type="ECO:0000313" key="3">
    <source>
        <dbReference type="EMBL" id="ADD93576.1"/>
    </source>
</evidence>
<proteinExistence type="predicted"/>
<dbReference type="Pfam" id="PF00551">
    <property type="entry name" value="Formyl_trans_N"/>
    <property type="match status" value="1"/>
</dbReference>
<protein>
    <recommendedName>
        <fullName evidence="1">methionyl-tRNA formyltransferase</fullName>
        <ecNumber evidence="1">2.1.2.9</ecNumber>
    </recommendedName>
</protein>
<sequence>MKIAFAGTPEIAATILQSIIDKKDHQVVCVITSVDKPSGRGRKLKPSPVKKIALENNLTLMQPDSPKSEEFINEFKNYQCDVLLVVAYGHILTEELLETPHYGSVNIHASLLPKYRGAAPIQRAILNGDKKSGLTFMKMTKGLDSGPMSKRFKLR</sequence>
<dbReference type="PANTHER" id="PTHR11138">
    <property type="entry name" value="METHIONYL-TRNA FORMYLTRANSFERASE"/>
    <property type="match status" value="1"/>
</dbReference>
<dbReference type="PANTHER" id="PTHR11138:SF5">
    <property type="entry name" value="METHIONYL-TRNA FORMYLTRANSFERASE, MITOCHONDRIAL"/>
    <property type="match status" value="1"/>
</dbReference>
<evidence type="ECO:0000259" key="2">
    <source>
        <dbReference type="Pfam" id="PF00551"/>
    </source>
</evidence>
<dbReference type="InterPro" id="IPR002376">
    <property type="entry name" value="Formyl_transf_N"/>
</dbReference>
<dbReference type="Gene3D" id="3.40.50.12230">
    <property type="match status" value="1"/>
</dbReference>
<dbReference type="SUPFAM" id="SSF53328">
    <property type="entry name" value="Formyltransferase"/>
    <property type="match status" value="1"/>
</dbReference>
<dbReference type="CDD" id="cd08646">
    <property type="entry name" value="FMT_core_Met-tRNA-FMT_N"/>
    <property type="match status" value="1"/>
</dbReference>
<feature type="domain" description="Formyl transferase N-terminal" evidence="2">
    <location>
        <begin position="1"/>
        <end position="148"/>
    </location>
</feature>
<dbReference type="AlphaFoldDB" id="D6PCX5"/>
<accession>D6PCX5</accession>
<dbReference type="InterPro" id="IPR041711">
    <property type="entry name" value="Met-tRNA-FMT_N"/>
</dbReference>
<evidence type="ECO:0000256" key="1">
    <source>
        <dbReference type="ARBA" id="ARBA00012261"/>
    </source>
</evidence>
<dbReference type="InterPro" id="IPR036477">
    <property type="entry name" value="Formyl_transf_N_sf"/>
</dbReference>
<dbReference type="GO" id="GO:0004479">
    <property type="term" value="F:methionyl-tRNA formyltransferase activity"/>
    <property type="evidence" value="ECO:0007669"/>
    <property type="project" value="UniProtKB-EC"/>
</dbReference>
<dbReference type="EC" id="2.1.2.9" evidence="1"/>
<dbReference type="EMBL" id="GU942988">
    <property type="protein sequence ID" value="ADD93576.1"/>
    <property type="molecule type" value="Genomic_DNA"/>
</dbReference>
<name>D6PCX5_9BACT</name>